<dbReference type="SMART" id="SM00332">
    <property type="entry name" value="PP2Cc"/>
    <property type="match status" value="1"/>
</dbReference>
<dbReference type="Proteomes" id="UP000051952">
    <property type="component" value="Unassembled WGS sequence"/>
</dbReference>
<feature type="domain" description="PPM-type phosphatase" evidence="11">
    <location>
        <begin position="129"/>
        <end position="385"/>
    </location>
</feature>
<dbReference type="PANTHER" id="PTHR13832:SF803">
    <property type="entry name" value="PROTEIN PHOSPHATASE 1G"/>
    <property type="match status" value="1"/>
</dbReference>
<dbReference type="GO" id="GO:0046872">
    <property type="term" value="F:metal ion binding"/>
    <property type="evidence" value="ECO:0007669"/>
    <property type="project" value="UniProtKB-KW"/>
</dbReference>
<evidence type="ECO:0000256" key="5">
    <source>
        <dbReference type="ARBA" id="ARBA00022801"/>
    </source>
</evidence>
<dbReference type="GO" id="GO:0004722">
    <property type="term" value="F:protein serine/threonine phosphatase activity"/>
    <property type="evidence" value="ECO:0007669"/>
    <property type="project" value="UniProtKB-EC"/>
</dbReference>
<accession>A0A0S4KJV9</accession>
<evidence type="ECO:0000256" key="3">
    <source>
        <dbReference type="ARBA" id="ARBA00013081"/>
    </source>
</evidence>
<dbReference type="OrthoDB" id="10264738at2759"/>
<evidence type="ECO:0000256" key="8">
    <source>
        <dbReference type="ARBA" id="ARBA00023211"/>
    </source>
</evidence>
<proteinExistence type="inferred from homology"/>
<dbReference type="InterPro" id="IPR036457">
    <property type="entry name" value="PPM-type-like_dom_sf"/>
</dbReference>
<protein>
    <recommendedName>
        <fullName evidence="3">protein-serine/threonine phosphatase</fullName>
        <ecNumber evidence="3">3.1.3.16</ecNumber>
    </recommendedName>
</protein>
<dbReference type="VEuPathDB" id="TriTrypDB:BSAL_44205"/>
<dbReference type="CDD" id="cd00143">
    <property type="entry name" value="PP2Cc"/>
    <property type="match status" value="1"/>
</dbReference>
<dbReference type="EC" id="3.1.3.16" evidence="3"/>
<gene>
    <name evidence="12" type="ORF">BSAL_44205</name>
</gene>
<keyword evidence="7" id="KW-0904">Protein phosphatase</keyword>
<dbReference type="AlphaFoldDB" id="A0A0S4KJV9"/>
<dbReference type="Pfam" id="PF00481">
    <property type="entry name" value="PP2C"/>
    <property type="match status" value="1"/>
</dbReference>
<comment type="similarity">
    <text evidence="2">Belongs to the PP2C family.</text>
</comment>
<evidence type="ECO:0000256" key="7">
    <source>
        <dbReference type="ARBA" id="ARBA00022912"/>
    </source>
</evidence>
<dbReference type="OMA" id="ADPEYEH"/>
<evidence type="ECO:0000256" key="10">
    <source>
        <dbReference type="SAM" id="Phobius"/>
    </source>
</evidence>
<keyword evidence="13" id="KW-1185">Reference proteome</keyword>
<dbReference type="InterPro" id="IPR001932">
    <property type="entry name" value="PPM-type_phosphatase-like_dom"/>
</dbReference>
<evidence type="ECO:0000256" key="2">
    <source>
        <dbReference type="ARBA" id="ARBA00006702"/>
    </source>
</evidence>
<dbReference type="Gene3D" id="3.60.40.10">
    <property type="entry name" value="PPM-type phosphatase domain"/>
    <property type="match status" value="1"/>
</dbReference>
<keyword evidence="4" id="KW-0479">Metal-binding</keyword>
<evidence type="ECO:0000256" key="4">
    <source>
        <dbReference type="ARBA" id="ARBA00022723"/>
    </source>
</evidence>
<reference evidence="13" key="1">
    <citation type="submission" date="2015-09" db="EMBL/GenBank/DDBJ databases">
        <authorList>
            <consortium name="Pathogen Informatics"/>
        </authorList>
    </citation>
    <scope>NUCLEOTIDE SEQUENCE [LARGE SCALE GENOMIC DNA]</scope>
    <source>
        <strain evidence="13">Lake Konstanz</strain>
    </source>
</reference>
<comment type="cofactor">
    <cofactor evidence="1">
        <name>Mn(2+)</name>
        <dbReference type="ChEBI" id="CHEBI:29035"/>
    </cofactor>
</comment>
<keyword evidence="10" id="KW-1133">Transmembrane helix</keyword>
<organism evidence="12 13">
    <name type="scientific">Bodo saltans</name>
    <name type="common">Flagellated protozoan</name>
    <dbReference type="NCBI Taxonomy" id="75058"/>
    <lineage>
        <taxon>Eukaryota</taxon>
        <taxon>Discoba</taxon>
        <taxon>Euglenozoa</taxon>
        <taxon>Kinetoplastea</taxon>
        <taxon>Metakinetoplastina</taxon>
        <taxon>Eubodonida</taxon>
        <taxon>Bodonidae</taxon>
        <taxon>Bodo</taxon>
    </lineage>
</organism>
<dbReference type="PROSITE" id="PS51746">
    <property type="entry name" value="PPM_2"/>
    <property type="match status" value="1"/>
</dbReference>
<dbReference type="EMBL" id="CYKH01002183">
    <property type="protein sequence ID" value="CUI15477.1"/>
    <property type="molecule type" value="Genomic_DNA"/>
</dbReference>
<dbReference type="InterPro" id="IPR015655">
    <property type="entry name" value="PP2C"/>
</dbReference>
<evidence type="ECO:0000256" key="6">
    <source>
        <dbReference type="ARBA" id="ARBA00022842"/>
    </source>
</evidence>
<keyword evidence="5" id="KW-0378">Hydrolase</keyword>
<evidence type="ECO:0000256" key="9">
    <source>
        <dbReference type="SAM" id="MobiDB-lite"/>
    </source>
</evidence>
<dbReference type="PANTHER" id="PTHR13832">
    <property type="entry name" value="PROTEIN PHOSPHATASE 2C"/>
    <property type="match status" value="1"/>
</dbReference>
<feature type="transmembrane region" description="Helical" evidence="10">
    <location>
        <begin position="44"/>
        <end position="62"/>
    </location>
</feature>
<name>A0A0S4KJV9_BODSA</name>
<feature type="region of interest" description="Disordered" evidence="9">
    <location>
        <begin position="408"/>
        <end position="433"/>
    </location>
</feature>
<evidence type="ECO:0000313" key="12">
    <source>
        <dbReference type="EMBL" id="CUI15477.1"/>
    </source>
</evidence>
<feature type="compositionally biased region" description="Polar residues" evidence="9">
    <location>
        <begin position="416"/>
        <end position="427"/>
    </location>
</feature>
<evidence type="ECO:0000259" key="11">
    <source>
        <dbReference type="PROSITE" id="PS51746"/>
    </source>
</evidence>
<keyword evidence="8" id="KW-0464">Manganese</keyword>
<keyword evidence="10" id="KW-0472">Membrane</keyword>
<evidence type="ECO:0000256" key="1">
    <source>
        <dbReference type="ARBA" id="ARBA00001936"/>
    </source>
</evidence>
<feature type="transmembrane region" description="Helical" evidence="10">
    <location>
        <begin position="69"/>
        <end position="94"/>
    </location>
</feature>
<keyword evidence="6" id="KW-0460">Magnesium</keyword>
<dbReference type="FunFam" id="3.60.40.10:FF:000075">
    <property type="entry name" value="Protein phosphatase 2C, putative"/>
    <property type="match status" value="1"/>
</dbReference>
<evidence type="ECO:0000313" key="13">
    <source>
        <dbReference type="Proteomes" id="UP000051952"/>
    </source>
</evidence>
<dbReference type="SUPFAM" id="SSF81606">
    <property type="entry name" value="PP2C-like"/>
    <property type="match status" value="1"/>
</dbReference>
<keyword evidence="10" id="KW-0812">Transmembrane</keyword>
<sequence>MQQRQGTAPTPITPAAQRALAAQRLFHAQQQPAPAQHGNAFQTFLRSLFLFILTLPLLFIVARQFGLAALLVATFVVYKLGCLQLVTLGLRWLFVSDASAYKDALRRADTMAQPITSKESEFKENHLLSFGYSAMQGWRRSMEDAHTAVLEPYGGFFAVFDGHSGSTVAQFCGQNLYRFITKTAAFEAKSFGKAMYDGFMNIDKHLHKNQPRDRSGCTAVSLLIHGEDLVCANAGDSRCVLCRDGEAIPLSNDHKPYTPTEQMRIERAGGYVWNRRVNGILALSRAIGDFMFKTNPQIAWEEQAVTASPEVKLIKLDRARDEFVILACDGIWDVLTNEQVIEFVRPLLAKGVPPIEVCDKLMHQCLSPHPFGLGCDNMSVVIVTFKKQPYQSPLVQNVSNAASAASVANSSSNSSFRDGQTSVAASTTDEKED</sequence>